<evidence type="ECO:0000313" key="4">
    <source>
        <dbReference type="Proteomes" id="UP000803884"/>
    </source>
</evidence>
<keyword evidence="2" id="KW-0812">Transmembrane</keyword>
<organism evidence="3 4">
    <name type="scientific">Cladosporium halotolerans</name>
    <dbReference type="NCBI Taxonomy" id="1052096"/>
    <lineage>
        <taxon>Eukaryota</taxon>
        <taxon>Fungi</taxon>
        <taxon>Dikarya</taxon>
        <taxon>Ascomycota</taxon>
        <taxon>Pezizomycotina</taxon>
        <taxon>Dothideomycetes</taxon>
        <taxon>Dothideomycetidae</taxon>
        <taxon>Cladosporiales</taxon>
        <taxon>Cladosporiaceae</taxon>
        <taxon>Cladosporium</taxon>
    </lineage>
</organism>
<proteinExistence type="predicted"/>
<gene>
    <name evidence="3" type="ORF">WHR41_03904</name>
</gene>
<dbReference type="InterPro" id="IPR025444">
    <property type="entry name" value="Monooxy_af470"/>
</dbReference>
<dbReference type="RefSeq" id="XP_069230633.1">
    <property type="nucleotide sequence ID" value="XM_069372510.1"/>
</dbReference>
<feature type="transmembrane region" description="Helical" evidence="2">
    <location>
        <begin position="34"/>
        <end position="54"/>
    </location>
</feature>
<dbReference type="EMBL" id="JAAQHG020000010">
    <property type="protein sequence ID" value="KAL1587528.1"/>
    <property type="molecule type" value="Genomic_DNA"/>
</dbReference>
<keyword evidence="2" id="KW-0472">Membrane</keyword>
<dbReference type="GeneID" id="96005348"/>
<keyword evidence="2" id="KW-1133">Transmembrane helix</keyword>
<evidence type="ECO:0000313" key="3">
    <source>
        <dbReference type="EMBL" id="KAL1587528.1"/>
    </source>
</evidence>
<feature type="region of interest" description="Disordered" evidence="1">
    <location>
        <begin position="265"/>
        <end position="286"/>
    </location>
</feature>
<reference evidence="3 4" key="1">
    <citation type="journal article" date="2020" name="Microbiol. Resour. Announc.">
        <title>Draft Genome Sequence of a Cladosporium Species Isolated from the Mesophotic Ascidian Didemnum maculosum.</title>
        <authorList>
            <person name="Gioti A."/>
            <person name="Siaperas R."/>
            <person name="Nikolaivits E."/>
            <person name="Le Goff G."/>
            <person name="Ouazzani J."/>
            <person name="Kotoulas G."/>
            <person name="Topakas E."/>
        </authorList>
    </citation>
    <scope>NUCLEOTIDE SEQUENCE [LARGE SCALE GENOMIC DNA]</scope>
    <source>
        <strain evidence="3 4">TM138-S3</strain>
    </source>
</reference>
<dbReference type="Proteomes" id="UP000803884">
    <property type="component" value="Unassembled WGS sequence"/>
</dbReference>
<protein>
    <recommendedName>
        <fullName evidence="5">Monooxygenase</fullName>
    </recommendedName>
</protein>
<evidence type="ECO:0000256" key="2">
    <source>
        <dbReference type="SAM" id="Phobius"/>
    </source>
</evidence>
<evidence type="ECO:0000256" key="1">
    <source>
        <dbReference type="SAM" id="MobiDB-lite"/>
    </source>
</evidence>
<dbReference type="InterPro" id="IPR011008">
    <property type="entry name" value="Dimeric_a/b-barrel"/>
</dbReference>
<comment type="caution">
    <text evidence="3">The sequence shown here is derived from an EMBL/GenBank/DDBJ whole genome shotgun (WGS) entry which is preliminary data.</text>
</comment>
<name>A0AB34KQY6_9PEZI</name>
<evidence type="ECO:0008006" key="5">
    <source>
        <dbReference type="Google" id="ProtNLM"/>
    </source>
</evidence>
<dbReference type="SUPFAM" id="SSF54909">
    <property type="entry name" value="Dimeric alpha+beta barrel"/>
    <property type="match status" value="1"/>
</dbReference>
<dbReference type="AlphaFoldDB" id="A0AB34KQY6"/>
<sequence>MAFKPLLVPEEKRPTSAFWGEALWHNMMRDQFTIATWLAMGALLQSLTFLLLGHLALLPAAAYLALRLASTLLAAAGWKHNSLMDGVILGKFSTAFPNSKGVYPSKPADSEIVVFLLGFRNNHPLGILAPGAKEIQDYFMQMIRDLDAGAEEFGMLGMTSWRAASTRKTGNEFMQVGYFKTVEGLHAFAHSEEHMKAWRWWNKNVKRWSHMSIYHETYQVPRGNWETIFVNTHLTGLPSSRMKTEDGRWASPVVDAKSGLLKTASGRMARSDAKEHDEMVKDPYEV</sequence>
<feature type="compositionally biased region" description="Basic and acidic residues" evidence="1">
    <location>
        <begin position="269"/>
        <end position="286"/>
    </location>
</feature>
<dbReference type="Pfam" id="PF13826">
    <property type="entry name" value="Monooxy_af470-like"/>
    <property type="match status" value="1"/>
</dbReference>
<keyword evidence="4" id="KW-1185">Reference proteome</keyword>
<accession>A0AB34KQY6</accession>